<proteinExistence type="predicted"/>
<sequence>MGVNGKRGRGDCPRRAFALGEEGDVSKWHTIRGRETLDHLPCVPEGIDVGMNAISYFCSSEETPECKIAELCPLRPIYEEYMVLRDVVEAELDGATPEAKAASNRRLADAADRTQQAAPGPYTIKAEAWEAIA</sequence>
<accession>A0A0F9SDZ1</accession>
<name>A0A0F9SDZ1_9ZZZZ</name>
<dbReference type="EMBL" id="LAZR01002054">
    <property type="protein sequence ID" value="KKN35216.1"/>
    <property type="molecule type" value="Genomic_DNA"/>
</dbReference>
<organism evidence="1">
    <name type="scientific">marine sediment metagenome</name>
    <dbReference type="NCBI Taxonomy" id="412755"/>
    <lineage>
        <taxon>unclassified sequences</taxon>
        <taxon>metagenomes</taxon>
        <taxon>ecological metagenomes</taxon>
    </lineage>
</organism>
<comment type="caution">
    <text evidence="1">The sequence shown here is derived from an EMBL/GenBank/DDBJ whole genome shotgun (WGS) entry which is preliminary data.</text>
</comment>
<reference evidence="1" key="1">
    <citation type="journal article" date="2015" name="Nature">
        <title>Complex archaea that bridge the gap between prokaryotes and eukaryotes.</title>
        <authorList>
            <person name="Spang A."/>
            <person name="Saw J.H."/>
            <person name="Jorgensen S.L."/>
            <person name="Zaremba-Niedzwiedzka K."/>
            <person name="Martijn J."/>
            <person name="Lind A.E."/>
            <person name="van Eijk R."/>
            <person name="Schleper C."/>
            <person name="Guy L."/>
            <person name="Ettema T.J."/>
        </authorList>
    </citation>
    <scope>NUCLEOTIDE SEQUENCE</scope>
</reference>
<dbReference type="AlphaFoldDB" id="A0A0F9SDZ1"/>
<protein>
    <submittedName>
        <fullName evidence="1">Uncharacterized protein</fullName>
    </submittedName>
</protein>
<gene>
    <name evidence="1" type="ORF">LCGC14_0785880</name>
</gene>
<evidence type="ECO:0000313" key="1">
    <source>
        <dbReference type="EMBL" id="KKN35216.1"/>
    </source>
</evidence>